<dbReference type="SUPFAM" id="SSF52540">
    <property type="entry name" value="P-loop containing nucleoside triphosphate hydrolases"/>
    <property type="match status" value="1"/>
</dbReference>
<dbReference type="NCBIfam" id="NF005115">
    <property type="entry name" value="PRK06547.1"/>
    <property type="match status" value="1"/>
</dbReference>
<organism evidence="2 3">
    <name type="scientific">Cryobacterium ruanii</name>
    <dbReference type="NCBI Taxonomy" id="1259197"/>
    <lineage>
        <taxon>Bacteria</taxon>
        <taxon>Bacillati</taxon>
        <taxon>Actinomycetota</taxon>
        <taxon>Actinomycetes</taxon>
        <taxon>Micrococcales</taxon>
        <taxon>Microbacteriaceae</taxon>
        <taxon>Cryobacterium</taxon>
    </lineage>
</organism>
<gene>
    <name evidence="2" type="ORF">E3T47_15450</name>
</gene>
<dbReference type="Proteomes" id="UP000298154">
    <property type="component" value="Unassembled WGS sequence"/>
</dbReference>
<dbReference type="InterPro" id="IPR027417">
    <property type="entry name" value="P-loop_NTPase"/>
</dbReference>
<keyword evidence="2" id="KW-0067">ATP-binding</keyword>
<dbReference type="Pfam" id="PF13238">
    <property type="entry name" value="AAA_18"/>
    <property type="match status" value="1"/>
</dbReference>
<feature type="region of interest" description="Disordered" evidence="1">
    <location>
        <begin position="1"/>
        <end position="22"/>
    </location>
</feature>
<sequence>MRFSSASGWGSPASPSGSRFGPKRGVSFLPDAVFEPAARDFTPLLGPLQQAVAAAGSNPVILIDGPSGAGKSTLADALVEHWPGTVRPQLVRMDDIYPGWDGLDAAVRHLQRHVLQPRHDGLPAAWQRYDWSDNEAAEWHPLDAARPLIVEGCGTLAAAHEPLGQVRVWLAADDALRKRRALDRDGEAFRAHWDQWQQEWASYLERESPEGRATVRLRAGT</sequence>
<dbReference type="Gene3D" id="3.40.50.300">
    <property type="entry name" value="P-loop containing nucleotide triphosphate hydrolases"/>
    <property type="match status" value="1"/>
</dbReference>
<reference evidence="2 3" key="1">
    <citation type="submission" date="2019-03" db="EMBL/GenBank/DDBJ databases">
        <title>Genomics of glacier-inhabiting Cryobacterium strains.</title>
        <authorList>
            <person name="Liu Q."/>
            <person name="Xin Y.-H."/>
        </authorList>
    </citation>
    <scope>NUCLEOTIDE SEQUENCE [LARGE SCALE GENOMIC DNA]</scope>
    <source>
        <strain evidence="2 3">Sr36</strain>
    </source>
</reference>
<proteinExistence type="predicted"/>
<dbReference type="EMBL" id="SOHK01000024">
    <property type="protein sequence ID" value="TFD63063.1"/>
    <property type="molecule type" value="Genomic_DNA"/>
</dbReference>
<dbReference type="AlphaFoldDB" id="A0A4R9AK30"/>
<name>A0A4R9AK30_9MICO</name>
<evidence type="ECO:0000313" key="2">
    <source>
        <dbReference type="EMBL" id="TFD63063.1"/>
    </source>
</evidence>
<feature type="compositionally biased region" description="Low complexity" evidence="1">
    <location>
        <begin position="1"/>
        <end position="18"/>
    </location>
</feature>
<keyword evidence="3" id="KW-1185">Reference proteome</keyword>
<dbReference type="OrthoDB" id="3237545at2"/>
<evidence type="ECO:0000313" key="3">
    <source>
        <dbReference type="Proteomes" id="UP000298154"/>
    </source>
</evidence>
<keyword evidence="2" id="KW-0547">Nucleotide-binding</keyword>
<dbReference type="GO" id="GO:0005524">
    <property type="term" value="F:ATP binding"/>
    <property type="evidence" value="ECO:0007669"/>
    <property type="project" value="UniProtKB-KW"/>
</dbReference>
<evidence type="ECO:0000256" key="1">
    <source>
        <dbReference type="SAM" id="MobiDB-lite"/>
    </source>
</evidence>
<protein>
    <submittedName>
        <fullName evidence="2">ATP-binding protein</fullName>
    </submittedName>
</protein>
<comment type="caution">
    <text evidence="2">The sequence shown here is derived from an EMBL/GenBank/DDBJ whole genome shotgun (WGS) entry which is preliminary data.</text>
</comment>
<accession>A0A4R9AK30</accession>